<reference evidence="5 6" key="1">
    <citation type="journal article" date="2012" name="J. Bacteriol.">
        <title>Twenty-one genome sequences from Pseudomonas species and 19 genome sequences from diverse bacteria isolated from the rhizosphere and endosphere of Populus deltoides.</title>
        <authorList>
            <person name="Brown S.D."/>
            <person name="Utturkar S.M."/>
            <person name="Klingeman D.M."/>
            <person name="Johnson C.M."/>
            <person name="Martin S.L."/>
            <person name="Land M.L."/>
            <person name="Lu T.Y."/>
            <person name="Schadt C.W."/>
            <person name="Doktycz M.J."/>
            <person name="Pelletier D.A."/>
        </authorList>
    </citation>
    <scope>NUCLEOTIDE SEQUENCE [LARGE SCALE GENOMIC DNA]</scope>
    <source>
        <strain evidence="5 6">CF314</strain>
    </source>
</reference>
<keyword evidence="3" id="KW-0804">Transcription</keyword>
<evidence type="ECO:0000259" key="4">
    <source>
        <dbReference type="PROSITE" id="PS50943"/>
    </source>
</evidence>
<dbReference type="SMART" id="SM00530">
    <property type="entry name" value="HTH_XRE"/>
    <property type="match status" value="1"/>
</dbReference>
<dbReference type="InterPro" id="IPR050807">
    <property type="entry name" value="TransReg_Diox_bact_type"/>
</dbReference>
<evidence type="ECO:0000313" key="6">
    <source>
        <dbReference type="Proteomes" id="UP000007509"/>
    </source>
</evidence>
<sequence>MYAKNCHDFASMDKGNDKIVLLELGAKIRQARKSKGLTQEELALLIEAEPSRISELERGMRDIQFTTLIRIIWELDIEPNDLIPYSRK</sequence>
<proteinExistence type="predicted"/>
<dbReference type="InterPro" id="IPR001387">
    <property type="entry name" value="Cro/C1-type_HTH"/>
</dbReference>
<dbReference type="AlphaFoldDB" id="J2K2H1"/>
<dbReference type="PANTHER" id="PTHR46797">
    <property type="entry name" value="HTH-TYPE TRANSCRIPTIONAL REGULATOR"/>
    <property type="match status" value="1"/>
</dbReference>
<dbReference type="Proteomes" id="UP000007509">
    <property type="component" value="Unassembled WGS sequence"/>
</dbReference>
<dbReference type="SUPFAM" id="SSF47413">
    <property type="entry name" value="lambda repressor-like DNA-binding domains"/>
    <property type="match status" value="1"/>
</dbReference>
<dbReference type="Gene3D" id="1.10.260.40">
    <property type="entry name" value="lambda repressor-like DNA-binding domains"/>
    <property type="match status" value="1"/>
</dbReference>
<organism evidence="5 6">
    <name type="scientific">Chryseobacterium populi</name>
    <dbReference type="NCBI Taxonomy" id="1144316"/>
    <lineage>
        <taxon>Bacteria</taxon>
        <taxon>Pseudomonadati</taxon>
        <taxon>Bacteroidota</taxon>
        <taxon>Flavobacteriia</taxon>
        <taxon>Flavobacteriales</taxon>
        <taxon>Weeksellaceae</taxon>
        <taxon>Chryseobacterium group</taxon>
        <taxon>Chryseobacterium</taxon>
    </lineage>
</organism>
<feature type="domain" description="HTH cro/C1-type" evidence="4">
    <location>
        <begin position="28"/>
        <end position="82"/>
    </location>
</feature>
<dbReference type="GO" id="GO:0003700">
    <property type="term" value="F:DNA-binding transcription factor activity"/>
    <property type="evidence" value="ECO:0007669"/>
    <property type="project" value="TreeGrafter"/>
</dbReference>
<evidence type="ECO:0000256" key="2">
    <source>
        <dbReference type="ARBA" id="ARBA00023125"/>
    </source>
</evidence>
<keyword evidence="1" id="KW-0805">Transcription regulation</keyword>
<name>J2K2H1_9FLAO</name>
<evidence type="ECO:0000256" key="3">
    <source>
        <dbReference type="ARBA" id="ARBA00023163"/>
    </source>
</evidence>
<dbReference type="PROSITE" id="PS50943">
    <property type="entry name" value="HTH_CROC1"/>
    <property type="match status" value="1"/>
</dbReference>
<evidence type="ECO:0000313" key="5">
    <source>
        <dbReference type="EMBL" id="EJL74355.1"/>
    </source>
</evidence>
<keyword evidence="2" id="KW-0238">DNA-binding</keyword>
<comment type="caution">
    <text evidence="5">The sequence shown here is derived from an EMBL/GenBank/DDBJ whole genome shotgun (WGS) entry which is preliminary data.</text>
</comment>
<dbReference type="CDD" id="cd00093">
    <property type="entry name" value="HTH_XRE"/>
    <property type="match status" value="1"/>
</dbReference>
<dbReference type="GO" id="GO:0005829">
    <property type="term" value="C:cytosol"/>
    <property type="evidence" value="ECO:0007669"/>
    <property type="project" value="TreeGrafter"/>
</dbReference>
<accession>J2K2H1</accession>
<dbReference type="Pfam" id="PF01381">
    <property type="entry name" value="HTH_3"/>
    <property type="match status" value="1"/>
</dbReference>
<dbReference type="PANTHER" id="PTHR46797:SF23">
    <property type="entry name" value="HTH-TYPE TRANSCRIPTIONAL REGULATOR SUTR"/>
    <property type="match status" value="1"/>
</dbReference>
<dbReference type="EMBL" id="AKJY01000014">
    <property type="protein sequence ID" value="EJL74355.1"/>
    <property type="molecule type" value="Genomic_DNA"/>
</dbReference>
<dbReference type="GO" id="GO:0003677">
    <property type="term" value="F:DNA binding"/>
    <property type="evidence" value="ECO:0007669"/>
    <property type="project" value="UniProtKB-KW"/>
</dbReference>
<gene>
    <name evidence="5" type="ORF">PMI13_01094</name>
</gene>
<keyword evidence="6" id="KW-1185">Reference proteome</keyword>
<protein>
    <submittedName>
        <fullName evidence="5">Helix-turn-helix protein</fullName>
    </submittedName>
</protein>
<evidence type="ECO:0000256" key="1">
    <source>
        <dbReference type="ARBA" id="ARBA00023015"/>
    </source>
</evidence>
<dbReference type="InterPro" id="IPR010982">
    <property type="entry name" value="Lambda_DNA-bd_dom_sf"/>
</dbReference>